<dbReference type="SUPFAM" id="SSF55331">
    <property type="entry name" value="Tautomerase/MIF"/>
    <property type="match status" value="1"/>
</dbReference>
<dbReference type="RefSeq" id="WP_230369396.1">
    <property type="nucleotide sequence ID" value="NZ_WLYX01000001.1"/>
</dbReference>
<keyword evidence="2" id="KW-1185">Reference proteome</keyword>
<dbReference type="GO" id="GO:0008704">
    <property type="term" value="F:5-carboxymethyl-2-hydroxymuconate delta-isomerase activity"/>
    <property type="evidence" value="ECO:0007669"/>
    <property type="project" value="InterPro"/>
</dbReference>
<reference evidence="1 2" key="1">
    <citation type="submission" date="2019-11" db="EMBL/GenBank/DDBJ databases">
        <title>Draft genome sequence of Paludibacterium sp. dN18-1.</title>
        <authorList>
            <person name="Im W.-T."/>
        </authorList>
    </citation>
    <scope>NUCLEOTIDE SEQUENCE [LARGE SCALE GENOMIC DNA]</scope>
    <source>
        <strain evidence="2">dN 18-1</strain>
    </source>
</reference>
<comment type="caution">
    <text evidence="1">The sequence shown here is derived from an EMBL/GenBank/DDBJ whole genome shotgun (WGS) entry which is preliminary data.</text>
</comment>
<evidence type="ECO:0000313" key="2">
    <source>
        <dbReference type="Proteomes" id="UP000446658"/>
    </source>
</evidence>
<organism evidence="1 2">
    <name type="scientific">Paludibacterium denitrificans</name>
    <dbReference type="NCBI Taxonomy" id="2675226"/>
    <lineage>
        <taxon>Bacteria</taxon>
        <taxon>Pseudomonadati</taxon>
        <taxon>Pseudomonadota</taxon>
        <taxon>Betaproteobacteria</taxon>
        <taxon>Neisseriales</taxon>
        <taxon>Chromobacteriaceae</taxon>
        <taxon>Paludibacterium</taxon>
    </lineage>
</organism>
<dbReference type="InterPro" id="IPR004220">
    <property type="entry name" value="5-COMe_2-OHmuconate_Isoase"/>
</dbReference>
<accession>A0A844GC49</accession>
<dbReference type="EMBL" id="WLYX01000001">
    <property type="protein sequence ID" value="MTD32808.1"/>
    <property type="molecule type" value="Genomic_DNA"/>
</dbReference>
<protein>
    <submittedName>
        <fullName evidence="1">5-carboxymethyl-2-hydroxymuconate isomerase</fullName>
    </submittedName>
</protein>
<dbReference type="InterPro" id="IPR014347">
    <property type="entry name" value="Tautomerase/MIF_sf"/>
</dbReference>
<keyword evidence="1" id="KW-0413">Isomerase</keyword>
<dbReference type="AlphaFoldDB" id="A0A844GC49"/>
<sequence>MPQMILEYSTGVSLDIPVTLQALNGVLADTGLFSVGDIKTRAVQREHWLTGVEPGKAPFVHLQLYILSGRELSVRQQLSAQLLETLPHYITGPAGTQLCVEIRQIERESYRKLIL</sequence>
<dbReference type="Pfam" id="PF02962">
    <property type="entry name" value="CHMI"/>
    <property type="match status" value="1"/>
</dbReference>
<proteinExistence type="predicted"/>
<dbReference type="PANTHER" id="PTHR37950:SF1">
    <property type="entry name" value="4-HYDROXYPHENYLACETATE CATABOLISM PROTEIN"/>
    <property type="match status" value="1"/>
</dbReference>
<dbReference type="PANTHER" id="PTHR37950">
    <property type="entry name" value="4-HYDROXYPHENYLACETATE CATABOLISM PROTEIN"/>
    <property type="match status" value="1"/>
</dbReference>
<dbReference type="CDD" id="cd00580">
    <property type="entry name" value="CHMI"/>
    <property type="match status" value="1"/>
</dbReference>
<gene>
    <name evidence="1" type="ORF">GKE73_04725</name>
</gene>
<name>A0A844GC49_9NEIS</name>
<evidence type="ECO:0000313" key="1">
    <source>
        <dbReference type="EMBL" id="MTD32808.1"/>
    </source>
</evidence>
<dbReference type="Proteomes" id="UP000446658">
    <property type="component" value="Unassembled WGS sequence"/>
</dbReference>
<dbReference type="Gene3D" id="3.30.429.10">
    <property type="entry name" value="Macrophage Migration Inhibitory Factor"/>
    <property type="match status" value="1"/>
</dbReference>